<dbReference type="Proteomes" id="UP000199227">
    <property type="component" value="Unassembled WGS sequence"/>
</dbReference>
<dbReference type="GO" id="GO:0005975">
    <property type="term" value="P:carbohydrate metabolic process"/>
    <property type="evidence" value="ECO:0007669"/>
    <property type="project" value="InterPro"/>
</dbReference>
<dbReference type="SUPFAM" id="SSF48208">
    <property type="entry name" value="Six-hairpin glycosidases"/>
    <property type="match status" value="1"/>
</dbReference>
<dbReference type="PANTHER" id="PTHR42899:SF1">
    <property type="entry name" value="SPERMATOGENESIS-ASSOCIATED PROTEIN 20"/>
    <property type="match status" value="1"/>
</dbReference>
<dbReference type="InterPro" id="IPR008928">
    <property type="entry name" value="6-hairpin_glycosidase_sf"/>
</dbReference>
<dbReference type="STRING" id="223786.SAMN05216234_1762"/>
<evidence type="ECO:0008006" key="3">
    <source>
        <dbReference type="Google" id="ProtNLM"/>
    </source>
</evidence>
<dbReference type="InterPro" id="IPR024705">
    <property type="entry name" value="Ssp411"/>
</dbReference>
<proteinExistence type="predicted"/>
<reference evidence="1 2" key="1">
    <citation type="submission" date="2016-10" db="EMBL/GenBank/DDBJ databases">
        <authorList>
            <person name="de Groot N.N."/>
        </authorList>
    </citation>
    <scope>NUCLEOTIDE SEQUENCE [LARGE SCALE GENOMIC DNA]</scope>
    <source>
        <strain evidence="1 2">EP1-55-1</strain>
    </source>
</reference>
<dbReference type="OrthoDB" id="9762614at2"/>
<dbReference type="InterPro" id="IPR012341">
    <property type="entry name" value="6hp_glycosidase-like_sf"/>
</dbReference>
<keyword evidence="2" id="KW-1185">Reference proteome</keyword>
<evidence type="ECO:0000313" key="1">
    <source>
        <dbReference type="EMBL" id="SFQ00206.1"/>
    </source>
</evidence>
<accession>A0A1I5UZS7</accession>
<dbReference type="EMBL" id="FOXB01000076">
    <property type="protein sequence ID" value="SFQ00206.1"/>
    <property type="molecule type" value="Genomic_DNA"/>
</dbReference>
<dbReference type="Gene3D" id="1.50.10.10">
    <property type="match status" value="1"/>
</dbReference>
<evidence type="ECO:0000313" key="2">
    <source>
        <dbReference type="Proteomes" id="UP000199227"/>
    </source>
</evidence>
<gene>
    <name evidence="1" type="ORF">SAMN05216234_1762</name>
</gene>
<protein>
    <recommendedName>
        <fullName evidence="3">Thioredoxin domain-containing protein</fullName>
    </recommendedName>
</protein>
<dbReference type="AlphaFoldDB" id="A0A1I5UZS7"/>
<sequence length="508" mass="59138">MPKIGTLYRNNREKIERKANAIEALMKRVHNIPSKPIDVNLTIADQAVELMAEYYDNIYKGFGNRPKFPESSRLRLLFDIYALNGNRKAKQMALETLDAMQRSGLYDQIDGAFFRYCVDRTWKMPHFEKMLYTNAELIPLYVKAYKLTKKERYREVVKETVSEINRRFRTSEGLYFSASDADSDHQEGGYFIYRYDEAFSALVNSGFSKEDANQILKFLDISEDGNFDTEFAHPRRVDEVEPKGFKKAKKILKELRTKRTYPFIDKKIITAWNAMMIKALFKASFLDEKYLNSAKNSYISLKKLMQKDDGTLYHQVLYGNKPVQEGLLEDYSFMIDVALTAYQTTLDENYLQDANRWMKLALKIFYRDGRWLLGSDGFESYADLQDNYYTSALSVMINNLLDLALLESSLSYESIAKKTLDANALLLEKEPDAYPESLRAYIRFKRGVIGIKSNYKMLQDSAEKIETIHYPFLLKKVEKLDGFIACDMRACFAFGKDFESIKNKIEKH</sequence>
<organism evidence="1 2">
    <name type="scientific">Hydrogenimonas thermophila</name>
    <dbReference type="NCBI Taxonomy" id="223786"/>
    <lineage>
        <taxon>Bacteria</taxon>
        <taxon>Pseudomonadati</taxon>
        <taxon>Campylobacterota</taxon>
        <taxon>Epsilonproteobacteria</taxon>
        <taxon>Campylobacterales</taxon>
        <taxon>Hydrogenimonadaceae</taxon>
        <taxon>Hydrogenimonas</taxon>
    </lineage>
</organism>
<dbReference type="Gene3D" id="1.50.10.20">
    <property type="match status" value="1"/>
</dbReference>
<name>A0A1I5UZS7_9BACT</name>
<dbReference type="PANTHER" id="PTHR42899">
    <property type="entry name" value="SPERMATOGENESIS-ASSOCIATED PROTEIN 20"/>
    <property type="match status" value="1"/>
</dbReference>